<dbReference type="PANTHER" id="PTHR43297">
    <property type="entry name" value="OLIGOPEPTIDE TRANSPORT ATP-BINDING PROTEIN APPD"/>
    <property type="match status" value="1"/>
</dbReference>
<feature type="domain" description="ABC transporter" evidence="10">
    <location>
        <begin position="4"/>
        <end position="233"/>
    </location>
</feature>
<name>A0ABS7WTV1_9BACT</name>
<dbReference type="InterPro" id="IPR003439">
    <property type="entry name" value="ABC_transporter-like_ATP-bd"/>
</dbReference>
<organism evidence="11 12">
    <name type="scientific">Campylobacter canadensis</name>
    <dbReference type="NCBI Taxonomy" id="449520"/>
    <lineage>
        <taxon>Bacteria</taxon>
        <taxon>Pseudomonadati</taxon>
        <taxon>Campylobacterota</taxon>
        <taxon>Epsilonproteobacteria</taxon>
        <taxon>Campylobacterales</taxon>
        <taxon>Campylobacteraceae</taxon>
        <taxon>Campylobacter</taxon>
    </lineage>
</organism>
<protein>
    <submittedName>
        <fullName evidence="11">ABC transporter ATP-binding protein</fullName>
    </submittedName>
</protein>
<dbReference type="InterPro" id="IPR003593">
    <property type="entry name" value="AAA+_ATPase"/>
</dbReference>
<evidence type="ECO:0000256" key="7">
    <source>
        <dbReference type="ARBA" id="ARBA00022840"/>
    </source>
</evidence>
<evidence type="ECO:0000256" key="2">
    <source>
        <dbReference type="ARBA" id="ARBA00005417"/>
    </source>
</evidence>
<comment type="subcellular location">
    <subcellularLocation>
        <location evidence="1">Cell inner membrane</location>
        <topology evidence="1">Peripheral membrane protein</topology>
    </subcellularLocation>
</comment>
<keyword evidence="6" id="KW-0547">Nucleotide-binding</keyword>
<dbReference type="RefSeq" id="WP_224325315.1">
    <property type="nucleotide sequence ID" value="NZ_JACGBB010000007.1"/>
</dbReference>
<keyword evidence="3" id="KW-0813">Transport</keyword>
<dbReference type="SMART" id="SM00382">
    <property type="entry name" value="AAA"/>
    <property type="match status" value="1"/>
</dbReference>
<dbReference type="Pfam" id="PF00005">
    <property type="entry name" value="ABC_tran"/>
    <property type="match status" value="1"/>
</dbReference>
<dbReference type="GO" id="GO:0005524">
    <property type="term" value="F:ATP binding"/>
    <property type="evidence" value="ECO:0007669"/>
    <property type="project" value="UniProtKB-KW"/>
</dbReference>
<evidence type="ECO:0000256" key="9">
    <source>
        <dbReference type="ARBA" id="ARBA00023136"/>
    </source>
</evidence>
<dbReference type="InterPro" id="IPR027417">
    <property type="entry name" value="P-loop_NTPase"/>
</dbReference>
<dbReference type="PROSITE" id="PS00211">
    <property type="entry name" value="ABC_TRANSPORTER_1"/>
    <property type="match status" value="1"/>
</dbReference>
<evidence type="ECO:0000313" key="11">
    <source>
        <dbReference type="EMBL" id="MBZ7987339.1"/>
    </source>
</evidence>
<dbReference type="PANTHER" id="PTHR43297:SF14">
    <property type="entry name" value="ATPASE AAA-TYPE CORE DOMAIN-CONTAINING PROTEIN"/>
    <property type="match status" value="1"/>
</dbReference>
<evidence type="ECO:0000313" key="12">
    <source>
        <dbReference type="Proteomes" id="UP000786183"/>
    </source>
</evidence>
<dbReference type="InterPro" id="IPR017871">
    <property type="entry name" value="ABC_transporter-like_CS"/>
</dbReference>
<dbReference type="SUPFAM" id="SSF52540">
    <property type="entry name" value="P-loop containing nucleoside triphosphate hydrolases"/>
    <property type="match status" value="1"/>
</dbReference>
<dbReference type="EMBL" id="JACGBB010000007">
    <property type="protein sequence ID" value="MBZ7987339.1"/>
    <property type="molecule type" value="Genomic_DNA"/>
</dbReference>
<dbReference type="InterPro" id="IPR050388">
    <property type="entry name" value="ABC_Ni/Peptide_Import"/>
</dbReference>
<evidence type="ECO:0000256" key="4">
    <source>
        <dbReference type="ARBA" id="ARBA00022475"/>
    </source>
</evidence>
<keyword evidence="8" id="KW-1278">Translocase</keyword>
<evidence type="ECO:0000256" key="6">
    <source>
        <dbReference type="ARBA" id="ARBA00022741"/>
    </source>
</evidence>
<keyword evidence="4" id="KW-1003">Cell membrane</keyword>
<accession>A0ABS7WTV1</accession>
<gene>
    <name evidence="11" type="ORF">AVCANL283_04345</name>
</gene>
<evidence type="ECO:0000259" key="10">
    <source>
        <dbReference type="PROSITE" id="PS50893"/>
    </source>
</evidence>
<dbReference type="CDD" id="cd03257">
    <property type="entry name" value="ABC_NikE_OppD_transporters"/>
    <property type="match status" value="1"/>
</dbReference>
<keyword evidence="12" id="KW-1185">Reference proteome</keyword>
<evidence type="ECO:0000256" key="8">
    <source>
        <dbReference type="ARBA" id="ARBA00022967"/>
    </source>
</evidence>
<keyword evidence="9" id="KW-0472">Membrane</keyword>
<dbReference type="PROSITE" id="PS50893">
    <property type="entry name" value="ABC_TRANSPORTER_2"/>
    <property type="match status" value="1"/>
</dbReference>
<evidence type="ECO:0000256" key="1">
    <source>
        <dbReference type="ARBA" id="ARBA00004417"/>
    </source>
</evidence>
<comment type="similarity">
    <text evidence="2">Belongs to the ABC transporter superfamily.</text>
</comment>
<sequence length="245" mass="26960">MDEIIVKDLNVNYGDIKLLDEINIKVSSGKIIALLGSSGSGKSLLATTIMGYLANNLKLSGNISLKSGEALKNKLAFIMQNPRIAFNPLFSIRNCVYESLQAWGLKKDIERIKNVFNSVGLEENILSLYPHECSGGMLQRVMIAIALLSNASFIIADEPTSDLDLLSQAAVLDILEKLKQEKNMGILLITHDFGVVARLADYVYIIEEGKIIEQNDCLKLFLNPKTSLSSNLIKAHLALYGEFNA</sequence>
<evidence type="ECO:0000256" key="5">
    <source>
        <dbReference type="ARBA" id="ARBA00022519"/>
    </source>
</evidence>
<keyword evidence="7 11" id="KW-0067">ATP-binding</keyword>
<proteinExistence type="inferred from homology"/>
<comment type="caution">
    <text evidence="11">The sequence shown here is derived from an EMBL/GenBank/DDBJ whole genome shotgun (WGS) entry which is preliminary data.</text>
</comment>
<evidence type="ECO:0000256" key="3">
    <source>
        <dbReference type="ARBA" id="ARBA00022448"/>
    </source>
</evidence>
<keyword evidence="5" id="KW-0997">Cell inner membrane</keyword>
<reference evidence="11 12" key="1">
    <citation type="submission" date="2020-07" db="EMBL/GenBank/DDBJ databases">
        <title>Transfer of Campylobacter canadensis to the novel genus Avispirillum gen. nov., that also includes two novel species recovered from migratory waterfowl: Avispirillum anseris sp. nov. and Avispirillum brantae sp. nov.</title>
        <authorList>
            <person name="Miller W.G."/>
            <person name="Chapman M.H."/>
            <person name="Yee E."/>
            <person name="Inglis G.D."/>
        </authorList>
    </citation>
    <scope>NUCLEOTIDE SEQUENCE [LARGE SCALE GENOMIC DNA]</scope>
    <source>
        <strain evidence="11 12">L283</strain>
    </source>
</reference>
<dbReference type="Gene3D" id="3.40.50.300">
    <property type="entry name" value="P-loop containing nucleotide triphosphate hydrolases"/>
    <property type="match status" value="1"/>
</dbReference>
<dbReference type="Proteomes" id="UP000786183">
    <property type="component" value="Unassembled WGS sequence"/>
</dbReference>